<organism evidence="1 2">
    <name type="scientific">Aspergillus kawachii</name>
    <name type="common">White koji mold</name>
    <name type="synonym">Aspergillus awamori var. kawachi</name>
    <dbReference type="NCBI Taxonomy" id="1069201"/>
    <lineage>
        <taxon>Eukaryota</taxon>
        <taxon>Fungi</taxon>
        <taxon>Dikarya</taxon>
        <taxon>Ascomycota</taxon>
        <taxon>Pezizomycotina</taxon>
        <taxon>Eurotiomycetes</taxon>
        <taxon>Eurotiomycetidae</taxon>
        <taxon>Eurotiales</taxon>
        <taxon>Aspergillaceae</taxon>
        <taxon>Aspergillus</taxon>
        <taxon>Aspergillus subgen. Circumdati</taxon>
    </lineage>
</organism>
<comment type="caution">
    <text evidence="1">The sequence shown here is derived from an EMBL/GenBank/DDBJ whole genome shotgun (WGS) entry which is preliminary data.</text>
</comment>
<evidence type="ECO:0000313" key="1">
    <source>
        <dbReference type="EMBL" id="GAT28252.1"/>
    </source>
</evidence>
<protein>
    <submittedName>
        <fullName evidence="1">Aspartate aminotransferase</fullName>
    </submittedName>
</protein>
<name>A0A146FT09_ASPKA</name>
<keyword evidence="1" id="KW-0032">Aminotransferase</keyword>
<dbReference type="GO" id="GO:0008483">
    <property type="term" value="F:transaminase activity"/>
    <property type="evidence" value="ECO:0007669"/>
    <property type="project" value="UniProtKB-KW"/>
</dbReference>
<dbReference type="Proteomes" id="UP000075230">
    <property type="component" value="Unassembled WGS sequence"/>
</dbReference>
<proteinExistence type="predicted"/>
<dbReference type="EMBL" id="BCWF01000024">
    <property type="protein sequence ID" value="GAT28252.1"/>
    <property type="molecule type" value="Genomic_DNA"/>
</dbReference>
<reference evidence="1 2" key="1">
    <citation type="journal article" date="2016" name="DNA Res.">
        <title>Genome sequence of Aspergillus luchuensis NBRC 4314.</title>
        <authorList>
            <person name="Yamada O."/>
            <person name="Machida M."/>
            <person name="Hosoyama A."/>
            <person name="Goto M."/>
            <person name="Takahashi T."/>
            <person name="Futagami T."/>
            <person name="Yamagata Y."/>
            <person name="Takeuchi M."/>
            <person name="Kobayashi T."/>
            <person name="Koike H."/>
            <person name="Abe K."/>
            <person name="Asai K."/>
            <person name="Arita M."/>
            <person name="Fujita N."/>
            <person name="Fukuda K."/>
            <person name="Higa K."/>
            <person name="Horikawa H."/>
            <person name="Ishikawa T."/>
            <person name="Jinno K."/>
            <person name="Kato Y."/>
            <person name="Kirimura K."/>
            <person name="Mizutani O."/>
            <person name="Nakasone K."/>
            <person name="Sano M."/>
            <person name="Shiraishi Y."/>
            <person name="Tsukahara M."/>
            <person name="Gomi K."/>
        </authorList>
    </citation>
    <scope>NUCLEOTIDE SEQUENCE [LARGE SCALE GENOMIC DNA]</scope>
    <source>
        <strain evidence="1 2">RIB 2604</strain>
    </source>
</reference>
<reference evidence="2" key="2">
    <citation type="submission" date="2016-02" db="EMBL/GenBank/DDBJ databases">
        <title>Genome sequencing of Aspergillus luchuensis NBRC 4314.</title>
        <authorList>
            <person name="Yamada O."/>
        </authorList>
    </citation>
    <scope>NUCLEOTIDE SEQUENCE [LARGE SCALE GENOMIC DNA]</scope>
    <source>
        <strain evidence="2">RIB 2604</strain>
    </source>
</reference>
<gene>
    <name evidence="1" type="ORF">RIB2604_02503300</name>
</gene>
<sequence length="105" mass="11402">MPQESKFLEAKSKPVTGRGSLGVLRRSLEEAGGVIRLACVANPVGARTPRNSRSISINQETSDGAGNRQKTLGGFWWVTEEISRESRRLMAAESAGWLPGFEVTN</sequence>
<accession>A0A146FT09</accession>
<keyword evidence="1" id="KW-0808">Transferase</keyword>
<dbReference type="AlphaFoldDB" id="A0A146FT09"/>
<evidence type="ECO:0000313" key="2">
    <source>
        <dbReference type="Proteomes" id="UP000075230"/>
    </source>
</evidence>